<reference evidence="1 2" key="1">
    <citation type="submission" date="2019-10" db="EMBL/GenBank/DDBJ databases">
        <title>Whole genome shotgun sequence of Streptomyces angustmyceticus NBRC 3934.</title>
        <authorList>
            <person name="Hosoyama A."/>
            <person name="Ichikawa N."/>
            <person name="Kimura A."/>
            <person name="Kitahashi Y."/>
            <person name="Komaki H."/>
            <person name="Uohara A."/>
        </authorList>
    </citation>
    <scope>NUCLEOTIDE SEQUENCE [LARGE SCALE GENOMIC DNA]</scope>
    <source>
        <strain evidence="1 2">NBRC 3934</strain>
    </source>
</reference>
<keyword evidence="2" id="KW-1185">Reference proteome</keyword>
<evidence type="ECO:0008006" key="3">
    <source>
        <dbReference type="Google" id="ProtNLM"/>
    </source>
</evidence>
<proteinExistence type="predicted"/>
<dbReference type="InterPro" id="IPR054058">
    <property type="entry name" value="HTH_67"/>
</dbReference>
<dbReference type="Proteomes" id="UP000325598">
    <property type="component" value="Unassembled WGS sequence"/>
</dbReference>
<evidence type="ECO:0000313" key="1">
    <source>
        <dbReference type="EMBL" id="GES29053.1"/>
    </source>
</evidence>
<dbReference type="RefSeq" id="WP_086719243.1">
    <property type="nucleotide sequence ID" value="NZ_BLAG01000005.1"/>
</dbReference>
<accession>A0A5J4L4R3</accession>
<dbReference type="OrthoDB" id="157052at2"/>
<gene>
    <name evidence="1" type="ORF">San01_15400</name>
</gene>
<organism evidence="1 2">
    <name type="scientific">Streptomyces angustmyceticus</name>
    <dbReference type="NCBI Taxonomy" id="285578"/>
    <lineage>
        <taxon>Bacteria</taxon>
        <taxon>Bacillati</taxon>
        <taxon>Actinomycetota</taxon>
        <taxon>Actinomycetes</taxon>
        <taxon>Kitasatosporales</taxon>
        <taxon>Streptomycetaceae</taxon>
        <taxon>Streptomyces</taxon>
    </lineage>
</organism>
<sequence>MTTSSALPEQAGRTCHNVVNPFHSTHYFAPELAAEMAKAGVENRRAAYFACRAAAMGAVGPGTVTATFYNFKHELIAEHVPAVWTVTTPEAVLEARLRAVDATLRRLLGKETVESPEMAEAARLALRAVEGCSRQARPLYAAHADQPVPDAPHLAYWHAATLLREHRGDGHLLALLDAELDGLEALVSHTASGRGMSYQGVMATRGWSEEDWAAAQERLRTRGLLDAEGELTEEGVRLRKDLERRTDRLDRAPYEHLGAEGVARLTELATGFTTAAMNAGAFPAALFGK</sequence>
<name>A0A5J4L4R3_9ACTN</name>
<comment type="caution">
    <text evidence="1">The sequence shown here is derived from an EMBL/GenBank/DDBJ whole genome shotgun (WGS) entry which is preliminary data.</text>
</comment>
<dbReference type="NCBIfam" id="NF047719">
    <property type="entry name" value="SCO6745_fam_HTH"/>
    <property type="match status" value="1"/>
</dbReference>
<dbReference type="AlphaFoldDB" id="A0A5J4L4R3"/>
<dbReference type="Pfam" id="PF21863">
    <property type="entry name" value="HTH_67"/>
    <property type="match status" value="1"/>
</dbReference>
<protein>
    <recommendedName>
        <fullName evidence="3">SalK</fullName>
    </recommendedName>
</protein>
<evidence type="ECO:0000313" key="2">
    <source>
        <dbReference type="Proteomes" id="UP000325598"/>
    </source>
</evidence>
<dbReference type="GeneID" id="96750420"/>
<dbReference type="EMBL" id="BLAG01000005">
    <property type="protein sequence ID" value="GES29053.1"/>
    <property type="molecule type" value="Genomic_DNA"/>
</dbReference>